<keyword evidence="5" id="KW-0106">Calcium</keyword>
<evidence type="ECO:0000313" key="10">
    <source>
        <dbReference type="EMBL" id="BCX88538.1"/>
    </source>
</evidence>
<dbReference type="EMBL" id="AP024718">
    <property type="protein sequence ID" value="BCX88538.1"/>
    <property type="molecule type" value="Genomic_DNA"/>
</dbReference>
<feature type="region of interest" description="Disordered" evidence="7">
    <location>
        <begin position="928"/>
        <end position="959"/>
    </location>
</feature>
<comment type="similarity">
    <text evidence="2">Belongs to the PilY1 family.</text>
</comment>
<evidence type="ECO:0000256" key="4">
    <source>
        <dbReference type="ARBA" id="ARBA00022723"/>
    </source>
</evidence>
<evidence type="ECO:0000256" key="7">
    <source>
        <dbReference type="SAM" id="MobiDB-lite"/>
    </source>
</evidence>
<dbReference type="SUPFAM" id="SSF50998">
    <property type="entry name" value="Quinoprotein alcohol dehydrogenase-like"/>
    <property type="match status" value="1"/>
</dbReference>
<dbReference type="Pfam" id="PF05567">
    <property type="entry name" value="T4P_PilY1"/>
    <property type="match status" value="1"/>
</dbReference>
<sequence>MKRWSSTVLHFWFAAGFSLATFYSATVPAADLDIAQKPLFLANQVEPIVMVMLDNSGSMKDPMYEGSGLTLANFDPAKSYYGIFDSSKNYQYDPSIPVDTSAYGVPISANVSGAFVESSCTPSASDTTCWSGNFLNWLTTRRIDASRMVLVGGKVENRAGFDYLGNGSLQYKILGNNERSDRTITGSYANSSQYSPIPDGATITLDSPADSGAIRSSYDPYAKILVRGGLSGFLYDSSNSVIGEYGEAMVKTTVDAAKNIKSSSWTHVTFQHSYSTTPVVVAGAPSYNGGDPGTVRIKNVDATGFDIVFQEWPYKDGNHTTETIPYLVVEPGSHTLAGGLKIVADTKNTNKTYYTRCGGGSAGSFASVTFPSTFSATPVIIATVITYNETDTIAVRVKDVTASGFQLALEEQEDGDSHATETVAYVAIQQGQFNDASRPIHLDAGRVYNVSSANKTFSFNIGAGFSGTPALLATLNSVNGPDTAVLRTKSVNSTGATLFVEEEQSCESERNHTNETVGYLALSGTSSAYNIAVVVPTLKEGILQQVKDKVRLGVSFYRYDPNRSDIYNGNKIQGGTLKFKIPKNPFVKKPTDPALPADQQGYRELSGYIGTPIEQIVDAIEHYPLVWGTTPIAENLWEVIQYFEQDAPYYPAVVSGFEDFDLADTSHPERDPYYHPVHGKIMECTSANVLIFTDGFPYKDADIPAALVDYDGDGKTASNCTSSSNKDKDCASMDLDAWGHNNLDDVAYWAYCNTSQGSCIDAATGKAGNPSRDLRSDISGDQYLRIDTVGFAGGTIRPILQDTADNAGGTAYAAEDGLALAQALQSVFSKVVGGSAAAVAVNSTSLQSNSKLYLARFDSSDWSGNLLAFKIEADGSLAYTTDANGLMIPDANGWQASIPSTRVIVSYNGISGTPFRWSNLSIDQKNLLDPSNASNSTSPVLDYLRGDQSQESKNGGTFRNRSGLLGDIVHSAPVYVGPPSFPYPDDMEGTAYPYSSFRTSHASRNPMIYVGANDGMLHAFDAATGEEKFAYVPKVVYNRLQALTDPNYVHQYTVDAPPTVVDAFYGSAWHTVLVAGLRGGGQGIYALDVTDPAAWDTESNGATHVLWEFTDNNDTDLGYTFSRPNVVRLYNGDWAAVFGNGYDNTEADSHASTSGNAVLYVVRLSDGALIRKIDTGVGTSDSASGGKPNGLATVAPVDVDGDAVADYVYGGDLYGNLWKFDLTDSDPGQWDVAYKSGSQAQPLFTACSTAPCTDSNRQPITARPRVARHPSGSGYLVFFGTGKYFENGDNSSLAQLTQSLYAIWDKDESSLTSFDRNDLQPRKILAEVSDFGLNLRLTSGINDDAADGGGEIDWNTQLGWYLDLINTQGGNTDNQGERVVTEPILRGNRVIFTTLVPSEDPCSAGGSGWIMELDAVQGTRLPSSPFDLNGNGGFGNDDLVQAIWDVNGDGTVDADDAVPVSGIQSTVGIPSSPGIVSMDDNKEKKYISGSSGNVQPLTEKAGSAKTGRLSWRQIITE</sequence>
<keyword evidence="8" id="KW-0732">Signal</keyword>
<evidence type="ECO:0000256" key="5">
    <source>
        <dbReference type="ARBA" id="ARBA00022837"/>
    </source>
</evidence>
<dbReference type="RefSeq" id="WP_286293698.1">
    <property type="nucleotide sequence ID" value="NZ_AP024718.1"/>
</dbReference>
<reference evidence="11" key="1">
    <citation type="journal article" date="2024" name="Int. J. Syst. Evol. Microbiol.">
        <title>Methylomarinovum tepidoasis sp. nov., a moderately thermophilic methanotroph of the family Methylothermaceae isolated from a deep-sea hydrothermal field.</title>
        <authorList>
            <person name="Hirayama H."/>
            <person name="Takaki Y."/>
            <person name="Abe M."/>
            <person name="Miyazaki M."/>
            <person name="Uematsu K."/>
            <person name="Matsui Y."/>
            <person name="Takai K."/>
        </authorList>
    </citation>
    <scope>NUCLEOTIDE SEQUENCE [LARGE SCALE GENOMIC DNA]</scope>
    <source>
        <strain evidence="11">IN45</strain>
    </source>
</reference>
<protein>
    <submittedName>
        <fullName evidence="10">Type IV pilus assembly protein PilY1</fullName>
    </submittedName>
</protein>
<dbReference type="Gene3D" id="2.60.40.2080">
    <property type="match status" value="2"/>
</dbReference>
<evidence type="ECO:0000256" key="1">
    <source>
        <dbReference type="ARBA" id="ARBA00004561"/>
    </source>
</evidence>
<evidence type="ECO:0000256" key="6">
    <source>
        <dbReference type="ARBA" id="ARBA00023263"/>
    </source>
</evidence>
<dbReference type="InterPro" id="IPR008707">
    <property type="entry name" value="B-propeller_PilY1"/>
</dbReference>
<evidence type="ECO:0000256" key="3">
    <source>
        <dbReference type="ARBA" id="ARBA00022558"/>
    </source>
</evidence>
<organism evidence="10 11">
    <name type="scientific">Methylomarinovum tepidoasis</name>
    <dbReference type="NCBI Taxonomy" id="2840183"/>
    <lineage>
        <taxon>Bacteria</taxon>
        <taxon>Pseudomonadati</taxon>
        <taxon>Pseudomonadota</taxon>
        <taxon>Gammaproteobacteria</taxon>
        <taxon>Methylococcales</taxon>
        <taxon>Methylothermaceae</taxon>
        <taxon>Methylomarinovum</taxon>
    </lineage>
</organism>
<evidence type="ECO:0000313" key="11">
    <source>
        <dbReference type="Proteomes" id="UP001321450"/>
    </source>
</evidence>
<comment type="subcellular location">
    <subcellularLocation>
        <location evidence="1">Fimbrium</location>
    </subcellularLocation>
</comment>
<dbReference type="InterPro" id="IPR015943">
    <property type="entry name" value="WD40/YVTN_repeat-like_dom_sf"/>
</dbReference>
<dbReference type="InterPro" id="IPR011047">
    <property type="entry name" value="Quinoprotein_ADH-like_sf"/>
</dbReference>
<gene>
    <name evidence="10" type="ORF">MIN45_P0907</name>
</gene>
<keyword evidence="3" id="KW-1029">Fimbrium biogenesis</keyword>
<dbReference type="InterPro" id="IPR037221">
    <property type="entry name" value="H-type_lectin_dom_sf"/>
</dbReference>
<keyword evidence="4" id="KW-0479">Metal-binding</keyword>
<dbReference type="Gene3D" id="2.130.10.10">
    <property type="entry name" value="YVTN repeat-like/Quinoprotein amine dehydrogenase"/>
    <property type="match status" value="1"/>
</dbReference>
<keyword evidence="11" id="KW-1185">Reference proteome</keyword>
<feature type="signal peptide" evidence="8">
    <location>
        <begin position="1"/>
        <end position="29"/>
    </location>
</feature>
<evidence type="ECO:0000256" key="2">
    <source>
        <dbReference type="ARBA" id="ARBA00008387"/>
    </source>
</evidence>
<evidence type="ECO:0000259" key="9">
    <source>
        <dbReference type="Pfam" id="PF05567"/>
    </source>
</evidence>
<dbReference type="Proteomes" id="UP001321450">
    <property type="component" value="Chromosome"/>
</dbReference>
<evidence type="ECO:0000256" key="8">
    <source>
        <dbReference type="SAM" id="SignalP"/>
    </source>
</evidence>
<name>A0AAU9CEA3_9GAMM</name>
<feature type="chain" id="PRO_5043941919" evidence="8">
    <location>
        <begin position="30"/>
        <end position="1517"/>
    </location>
</feature>
<proteinExistence type="inferred from homology"/>
<dbReference type="KEGG" id="meiy:MIN45_P0907"/>
<feature type="domain" description="PilY1 beta-propeller" evidence="9">
    <location>
        <begin position="965"/>
        <end position="1308"/>
    </location>
</feature>
<dbReference type="GO" id="GO:0009289">
    <property type="term" value="C:pilus"/>
    <property type="evidence" value="ECO:0007669"/>
    <property type="project" value="UniProtKB-SubCell"/>
</dbReference>
<accession>A0AAU9CEA3</accession>
<keyword evidence="6" id="KW-0281">Fimbrium</keyword>
<feature type="compositionally biased region" description="Polar residues" evidence="7">
    <location>
        <begin position="928"/>
        <end position="939"/>
    </location>
</feature>
<dbReference type="GO" id="GO:0046872">
    <property type="term" value="F:metal ion binding"/>
    <property type="evidence" value="ECO:0007669"/>
    <property type="project" value="UniProtKB-KW"/>
</dbReference>
<dbReference type="SUPFAM" id="SSF141086">
    <property type="entry name" value="Agglutinin HPA-like"/>
    <property type="match status" value="1"/>
</dbReference>